<feature type="compositionally biased region" description="Polar residues" evidence="7">
    <location>
        <begin position="98"/>
        <end position="114"/>
    </location>
</feature>
<keyword evidence="10" id="KW-1185">Reference proteome</keyword>
<proteinExistence type="inferred from homology"/>
<dbReference type="AlphaFoldDB" id="A0A6G1GND5"/>
<evidence type="ECO:0000256" key="3">
    <source>
        <dbReference type="ARBA" id="ARBA00022692"/>
    </source>
</evidence>
<evidence type="ECO:0000256" key="8">
    <source>
        <dbReference type="SAM" id="Phobius"/>
    </source>
</evidence>
<keyword evidence="3 8" id="KW-0812">Transmembrane</keyword>
<keyword evidence="6 8" id="KW-0472">Membrane</keyword>
<keyword evidence="4" id="KW-0256">Endoplasmic reticulum</keyword>
<name>A0A6G1GND5_9PEZI</name>
<reference evidence="9" key="1">
    <citation type="journal article" date="2020" name="Stud. Mycol.">
        <title>101 Dothideomycetes genomes: a test case for predicting lifestyles and emergence of pathogens.</title>
        <authorList>
            <person name="Haridas S."/>
            <person name="Albert R."/>
            <person name="Binder M."/>
            <person name="Bloem J."/>
            <person name="Labutti K."/>
            <person name="Salamov A."/>
            <person name="Andreopoulos B."/>
            <person name="Baker S."/>
            <person name="Barry K."/>
            <person name="Bills G."/>
            <person name="Bluhm B."/>
            <person name="Cannon C."/>
            <person name="Castanera R."/>
            <person name="Culley D."/>
            <person name="Daum C."/>
            <person name="Ezra D."/>
            <person name="Gonzalez J."/>
            <person name="Henrissat B."/>
            <person name="Kuo A."/>
            <person name="Liang C."/>
            <person name="Lipzen A."/>
            <person name="Lutzoni F."/>
            <person name="Magnuson J."/>
            <person name="Mondo S."/>
            <person name="Nolan M."/>
            <person name="Ohm R."/>
            <person name="Pangilinan J."/>
            <person name="Park H.-J."/>
            <person name="Ramirez L."/>
            <person name="Alfaro M."/>
            <person name="Sun H."/>
            <person name="Tritt A."/>
            <person name="Yoshinaga Y."/>
            <person name="Zwiers L.-H."/>
            <person name="Turgeon B."/>
            <person name="Goodwin S."/>
            <person name="Spatafora J."/>
            <person name="Crous P."/>
            <person name="Grigoriev I."/>
        </authorList>
    </citation>
    <scope>NUCLEOTIDE SEQUENCE</scope>
    <source>
        <strain evidence="9">CBS 113979</strain>
    </source>
</reference>
<comment type="subcellular location">
    <subcellularLocation>
        <location evidence="1">Endoplasmic reticulum membrane</location>
        <topology evidence="1">Multi-pass membrane protein</topology>
    </subcellularLocation>
</comment>
<feature type="compositionally biased region" description="Basic and acidic residues" evidence="7">
    <location>
        <begin position="222"/>
        <end position="235"/>
    </location>
</feature>
<dbReference type="InterPro" id="IPR025929">
    <property type="entry name" value="INSIG_fam"/>
</dbReference>
<feature type="transmembrane region" description="Helical" evidence="8">
    <location>
        <begin position="144"/>
        <end position="163"/>
    </location>
</feature>
<evidence type="ECO:0000313" key="9">
    <source>
        <dbReference type="EMBL" id="KAF1982334.1"/>
    </source>
</evidence>
<evidence type="ECO:0000256" key="6">
    <source>
        <dbReference type="ARBA" id="ARBA00023136"/>
    </source>
</evidence>
<dbReference type="EMBL" id="ML977185">
    <property type="protein sequence ID" value="KAF1982334.1"/>
    <property type="molecule type" value="Genomic_DNA"/>
</dbReference>
<keyword evidence="5 8" id="KW-1133">Transmembrane helix</keyword>
<dbReference type="Proteomes" id="UP000800041">
    <property type="component" value="Unassembled WGS sequence"/>
</dbReference>
<organism evidence="9 10">
    <name type="scientific">Aulographum hederae CBS 113979</name>
    <dbReference type="NCBI Taxonomy" id="1176131"/>
    <lineage>
        <taxon>Eukaryota</taxon>
        <taxon>Fungi</taxon>
        <taxon>Dikarya</taxon>
        <taxon>Ascomycota</taxon>
        <taxon>Pezizomycotina</taxon>
        <taxon>Dothideomycetes</taxon>
        <taxon>Pleosporomycetidae</taxon>
        <taxon>Aulographales</taxon>
        <taxon>Aulographaceae</taxon>
    </lineage>
</organism>
<evidence type="ECO:0000256" key="7">
    <source>
        <dbReference type="SAM" id="MobiDB-lite"/>
    </source>
</evidence>
<feature type="region of interest" description="Disordered" evidence="7">
    <location>
        <begin position="74"/>
        <end position="127"/>
    </location>
</feature>
<feature type="region of interest" description="Disordered" evidence="7">
    <location>
        <begin position="1"/>
        <end position="58"/>
    </location>
</feature>
<dbReference type="GO" id="GO:0005789">
    <property type="term" value="C:endoplasmic reticulum membrane"/>
    <property type="evidence" value="ECO:0007669"/>
    <property type="project" value="UniProtKB-SubCell"/>
</dbReference>
<dbReference type="PANTHER" id="PTHR15301">
    <property type="entry name" value="INSULIN-INDUCED GENE 1"/>
    <property type="match status" value="1"/>
</dbReference>
<evidence type="ECO:0008006" key="11">
    <source>
        <dbReference type="Google" id="ProtNLM"/>
    </source>
</evidence>
<gene>
    <name evidence="9" type="ORF">K402DRAFT_340609</name>
</gene>
<feature type="transmembrane region" description="Helical" evidence="8">
    <location>
        <begin position="299"/>
        <end position="320"/>
    </location>
</feature>
<feature type="compositionally biased region" description="Low complexity" evidence="7">
    <location>
        <begin position="17"/>
        <end position="31"/>
    </location>
</feature>
<dbReference type="PANTHER" id="PTHR15301:SF3">
    <property type="entry name" value="PROTEIN NSG1-RELATED"/>
    <property type="match status" value="1"/>
</dbReference>
<evidence type="ECO:0000256" key="2">
    <source>
        <dbReference type="ARBA" id="ARBA00007475"/>
    </source>
</evidence>
<feature type="region of interest" description="Disordered" evidence="7">
    <location>
        <begin position="214"/>
        <end position="240"/>
    </location>
</feature>
<feature type="transmembrane region" description="Helical" evidence="8">
    <location>
        <begin position="183"/>
        <end position="203"/>
    </location>
</feature>
<evidence type="ECO:0000256" key="1">
    <source>
        <dbReference type="ARBA" id="ARBA00004477"/>
    </source>
</evidence>
<feature type="compositionally biased region" description="Low complexity" evidence="7">
    <location>
        <begin position="44"/>
        <end position="55"/>
    </location>
</feature>
<sequence length="385" mass="40972">MDSTTPILRPLPRRPNNHSQSHNPQQSSTSTENALEPPSDVPEETSSATPSAAPSRNRSILNLTSSTLFGIYQPTSFDTRDTSEPATPWGTGAETPARSPSFSSWREGPQSGQAQRGAPVSLAEARPSVRVAAKRKSTSTIERIGRGLALFAFGVAYGSIVSHLHDTRHIAPVRVEGIDRASWGYLAFWGVAGVLLGTLLPWVDRLLGGVDQGVEEQEPEDGDLRSEKSRERTREGSGGMRDMALGAEWHPIVRSIGAFVGIAFAIRKLPWQSTLQVSLTLMLANPALWYLLDRTVPGFVLSLLVGLFGTGALLAINPHLVPSPASLSSNGTYTTPSPGLGGYGAAETVGGVVSYDTVGVATWIGSVLFCSCVCFGNIGRILKGR</sequence>
<accession>A0A6G1GND5</accession>
<protein>
    <recommendedName>
        <fullName evidence="11">INSIG-domain-containing protein</fullName>
    </recommendedName>
</protein>
<dbReference type="GO" id="GO:0016126">
    <property type="term" value="P:sterol biosynthetic process"/>
    <property type="evidence" value="ECO:0007669"/>
    <property type="project" value="TreeGrafter"/>
</dbReference>
<evidence type="ECO:0000313" key="10">
    <source>
        <dbReference type="Proteomes" id="UP000800041"/>
    </source>
</evidence>
<evidence type="ECO:0000256" key="4">
    <source>
        <dbReference type="ARBA" id="ARBA00022824"/>
    </source>
</evidence>
<comment type="similarity">
    <text evidence="2">Belongs to the INSIG family.</text>
</comment>
<dbReference type="Pfam" id="PF07281">
    <property type="entry name" value="INSIG"/>
    <property type="match status" value="1"/>
</dbReference>
<evidence type="ECO:0000256" key="5">
    <source>
        <dbReference type="ARBA" id="ARBA00022989"/>
    </source>
</evidence>
<dbReference type="OrthoDB" id="205546at2759"/>
<feature type="transmembrane region" description="Helical" evidence="8">
    <location>
        <begin position="360"/>
        <end position="382"/>
    </location>
</feature>